<dbReference type="GeneID" id="9588402"/>
<dbReference type="OMA" id="IMRHIAA"/>
<gene>
    <name evidence="1" type="ORF">SCHCODRAFT_114960</name>
</gene>
<proteinExistence type="predicted"/>
<dbReference type="OrthoDB" id="2910790at2759"/>
<dbReference type="RefSeq" id="XP_003025926.1">
    <property type="nucleotide sequence ID" value="XM_003025880.1"/>
</dbReference>
<dbReference type="HOGENOM" id="CLU_096875_0_0_1"/>
<keyword evidence="2" id="KW-1185">Reference proteome</keyword>
<evidence type="ECO:0000313" key="1">
    <source>
        <dbReference type="EMBL" id="EFI91023.1"/>
    </source>
</evidence>
<dbReference type="AlphaFoldDB" id="D8QM91"/>
<feature type="non-terminal residue" evidence="1">
    <location>
        <position position="235"/>
    </location>
</feature>
<dbReference type="VEuPathDB" id="FungiDB:SCHCODRAFT_01138552"/>
<organism evidence="2">
    <name type="scientific">Schizophyllum commune (strain H4-8 / FGSC 9210)</name>
    <name type="common">Split gill fungus</name>
    <dbReference type="NCBI Taxonomy" id="578458"/>
    <lineage>
        <taxon>Eukaryota</taxon>
        <taxon>Fungi</taxon>
        <taxon>Dikarya</taxon>
        <taxon>Basidiomycota</taxon>
        <taxon>Agaricomycotina</taxon>
        <taxon>Agaricomycetes</taxon>
        <taxon>Agaricomycetidae</taxon>
        <taxon>Agaricales</taxon>
        <taxon>Schizophyllaceae</taxon>
        <taxon>Schizophyllum</taxon>
    </lineage>
</organism>
<dbReference type="Proteomes" id="UP000007431">
    <property type="component" value="Unassembled WGS sequence"/>
</dbReference>
<sequence>MTSVPYTFEDRTGLLADTDFDEMYDRAYFKVCPSNGTPSDTSIMIYEMLHRASRHRDSLPPRHERRIRLDFGKDHSLGTIDFANGATIPMARYLKKLSIFGSSLHRKFAASDGREYTWSHRSVPGHEWTCTTSENYLVAHYTFKRDNERVYGVSGNALTVYEPFSQISMELIASLPMTVMDEAQEGLPSKFFEVISVRTCGPALAPFVAARTRAALRTEASTSPVSGRVQATRIL</sequence>
<dbReference type="KEGG" id="scm:SCHCO_01138552"/>
<dbReference type="InParanoid" id="D8QM91"/>
<reference evidence="1 2" key="1">
    <citation type="journal article" date="2010" name="Nat. Biotechnol.">
        <title>Genome sequence of the model mushroom Schizophyllum commune.</title>
        <authorList>
            <person name="Ohm R.A."/>
            <person name="de Jong J.F."/>
            <person name="Lugones L.G."/>
            <person name="Aerts A."/>
            <person name="Kothe E."/>
            <person name="Stajich J.E."/>
            <person name="de Vries R.P."/>
            <person name="Record E."/>
            <person name="Levasseur A."/>
            <person name="Baker S.E."/>
            <person name="Bartholomew K.A."/>
            <person name="Coutinho P.M."/>
            <person name="Erdmann S."/>
            <person name="Fowler T.J."/>
            <person name="Gathman A.C."/>
            <person name="Lombard V."/>
            <person name="Henrissat B."/>
            <person name="Knabe N."/>
            <person name="Kuees U."/>
            <person name="Lilly W.W."/>
            <person name="Lindquist E."/>
            <person name="Lucas S."/>
            <person name="Magnuson J.K."/>
            <person name="Piumi F."/>
            <person name="Raudaskoski M."/>
            <person name="Salamov A."/>
            <person name="Schmutz J."/>
            <person name="Schwarze F.W.M.R."/>
            <person name="vanKuyk P.A."/>
            <person name="Horton J.S."/>
            <person name="Grigoriev I.V."/>
            <person name="Woesten H.A.B."/>
        </authorList>
    </citation>
    <scope>NUCLEOTIDE SEQUENCE [LARGE SCALE GENOMIC DNA]</scope>
    <source>
        <strain evidence="2">H4-8 / FGSC 9210</strain>
    </source>
</reference>
<dbReference type="EMBL" id="GL377321">
    <property type="protein sequence ID" value="EFI91023.1"/>
    <property type="molecule type" value="Genomic_DNA"/>
</dbReference>
<name>D8QM91_SCHCM</name>
<protein>
    <submittedName>
        <fullName evidence="1">Uncharacterized protein</fullName>
    </submittedName>
</protein>
<evidence type="ECO:0000313" key="2">
    <source>
        <dbReference type="Proteomes" id="UP000007431"/>
    </source>
</evidence>
<accession>D8QM91</accession>
<dbReference type="eggNOG" id="ENOG502SQ0Z">
    <property type="taxonomic scope" value="Eukaryota"/>
</dbReference>